<proteinExistence type="inferred from homology"/>
<evidence type="ECO:0000259" key="10">
    <source>
        <dbReference type="Pfam" id="PF01494"/>
    </source>
</evidence>
<evidence type="ECO:0000256" key="7">
    <source>
        <dbReference type="ARBA" id="ARBA00023033"/>
    </source>
</evidence>
<evidence type="ECO:0000256" key="1">
    <source>
        <dbReference type="ARBA" id="ARBA00001974"/>
    </source>
</evidence>
<comment type="similarity">
    <text evidence="9">Belongs to the aromatic-ring hydroxylase family. KMO subfamily.</text>
</comment>
<dbReference type="EC" id="1.14.13.9" evidence="9"/>
<dbReference type="GO" id="GO:0071949">
    <property type="term" value="F:FAD binding"/>
    <property type="evidence" value="ECO:0007669"/>
    <property type="project" value="InterPro"/>
</dbReference>
<dbReference type="FunFam" id="3.50.50.60:FF:000185">
    <property type="entry name" value="Kynurenine 3-monooxygenase"/>
    <property type="match status" value="1"/>
</dbReference>
<dbReference type="EMBL" id="QKTW01000019">
    <property type="protein sequence ID" value="PZF72218.1"/>
    <property type="molecule type" value="Genomic_DNA"/>
</dbReference>
<dbReference type="Proteomes" id="UP000248745">
    <property type="component" value="Unassembled WGS sequence"/>
</dbReference>
<dbReference type="PRINTS" id="PR00420">
    <property type="entry name" value="RNGMNOXGNASE"/>
</dbReference>
<comment type="pathway">
    <text evidence="9">Cofactor biosynthesis; NAD(+) biosynthesis; quinolinate from L-kynurenine: step 1/3.</text>
</comment>
<keyword evidence="4 9" id="KW-0274">FAD</keyword>
<evidence type="ECO:0000256" key="8">
    <source>
        <dbReference type="ARBA" id="ARBA00047818"/>
    </source>
</evidence>
<comment type="function">
    <text evidence="9">Catalyzes the hydroxylation of L-kynurenine (L-Kyn) to form 3-hydroxy-L-kynurenine (L-3OHKyn). Required for synthesis of quinolinic acid.</text>
</comment>
<reference evidence="11 12" key="1">
    <citation type="submission" date="2018-06" db="EMBL/GenBank/DDBJ databases">
        <title>Mucibacter soli gen. nov., sp. nov., a new member of the family Chitinophagaceae producing mucin.</title>
        <authorList>
            <person name="Kim M.-K."/>
            <person name="Park S."/>
            <person name="Kim T.-S."/>
            <person name="Joung Y."/>
            <person name="Han J.-H."/>
            <person name="Kim S.B."/>
        </authorList>
    </citation>
    <scope>NUCLEOTIDE SEQUENCE [LARGE SCALE GENOMIC DNA]</scope>
    <source>
        <strain evidence="11 12">R1-15</strain>
    </source>
</reference>
<evidence type="ECO:0000313" key="11">
    <source>
        <dbReference type="EMBL" id="PZF72218.1"/>
    </source>
</evidence>
<comment type="catalytic activity">
    <reaction evidence="8 9">
        <text>L-kynurenine + NADPH + O2 + H(+) = 3-hydroxy-L-kynurenine + NADP(+) + H2O</text>
        <dbReference type="Rhea" id="RHEA:20545"/>
        <dbReference type="ChEBI" id="CHEBI:15377"/>
        <dbReference type="ChEBI" id="CHEBI:15378"/>
        <dbReference type="ChEBI" id="CHEBI:15379"/>
        <dbReference type="ChEBI" id="CHEBI:57783"/>
        <dbReference type="ChEBI" id="CHEBI:57959"/>
        <dbReference type="ChEBI" id="CHEBI:58125"/>
        <dbReference type="ChEBI" id="CHEBI:58349"/>
        <dbReference type="EC" id="1.14.13.9"/>
    </reaction>
</comment>
<dbReference type="RefSeq" id="WP_110999730.1">
    <property type="nucleotide sequence ID" value="NZ_QKTW01000019.1"/>
</dbReference>
<dbReference type="InterPro" id="IPR036188">
    <property type="entry name" value="FAD/NAD-bd_sf"/>
</dbReference>
<organism evidence="11 12">
    <name type="scientific">Taibaiella soli</name>
    <dbReference type="NCBI Taxonomy" id="1649169"/>
    <lineage>
        <taxon>Bacteria</taxon>
        <taxon>Pseudomonadati</taxon>
        <taxon>Bacteroidota</taxon>
        <taxon>Chitinophagia</taxon>
        <taxon>Chitinophagales</taxon>
        <taxon>Chitinophagaceae</taxon>
        <taxon>Taibaiella</taxon>
    </lineage>
</organism>
<protein>
    <recommendedName>
        <fullName evidence="9">Kynurenine 3-monooxygenase</fullName>
        <ecNumber evidence="9">1.14.13.9</ecNumber>
    </recommendedName>
    <alternativeName>
        <fullName evidence="9">Kynurenine 3-hydroxylase</fullName>
    </alternativeName>
</protein>
<dbReference type="OrthoDB" id="9766816at2"/>
<accession>A0A2W2AWY3</accession>
<dbReference type="AlphaFoldDB" id="A0A2W2AWY3"/>
<keyword evidence="3 9" id="KW-0662">Pyridine nucleotide biosynthesis</keyword>
<dbReference type="Pfam" id="PF01494">
    <property type="entry name" value="FAD_binding_3"/>
    <property type="match status" value="1"/>
</dbReference>
<comment type="caution">
    <text evidence="11">The sequence shown here is derived from an EMBL/GenBank/DDBJ whole genome shotgun (WGS) entry which is preliminary data.</text>
</comment>
<evidence type="ECO:0000256" key="5">
    <source>
        <dbReference type="ARBA" id="ARBA00022857"/>
    </source>
</evidence>
<dbReference type="HAMAP" id="MF_01971">
    <property type="entry name" value="Kynurenine_monooxygenase"/>
    <property type="match status" value="1"/>
</dbReference>
<keyword evidence="7 9" id="KW-0503">Monooxygenase</keyword>
<dbReference type="GO" id="GO:0006569">
    <property type="term" value="P:L-tryptophan catabolic process"/>
    <property type="evidence" value="ECO:0007669"/>
    <property type="project" value="UniProtKB-UniRule"/>
</dbReference>
<evidence type="ECO:0000256" key="9">
    <source>
        <dbReference type="HAMAP-Rule" id="MF_01971"/>
    </source>
</evidence>
<keyword evidence="5 9" id="KW-0521">NADP</keyword>
<dbReference type="Gene3D" id="3.50.50.60">
    <property type="entry name" value="FAD/NAD(P)-binding domain"/>
    <property type="match status" value="1"/>
</dbReference>
<dbReference type="GO" id="GO:0009435">
    <property type="term" value="P:NAD+ biosynthetic process"/>
    <property type="evidence" value="ECO:0007669"/>
    <property type="project" value="UniProtKB-UniPathway"/>
</dbReference>
<dbReference type="SUPFAM" id="SSF51905">
    <property type="entry name" value="FAD/NAD(P)-binding domain"/>
    <property type="match status" value="1"/>
</dbReference>
<dbReference type="InterPro" id="IPR027545">
    <property type="entry name" value="Kynurenine_monooxygenase"/>
</dbReference>
<gene>
    <name evidence="9" type="primary">kmo</name>
    <name evidence="11" type="ORF">DN068_14905</name>
</gene>
<dbReference type="GO" id="GO:0070189">
    <property type="term" value="P:kynurenine metabolic process"/>
    <property type="evidence" value="ECO:0007669"/>
    <property type="project" value="TreeGrafter"/>
</dbReference>
<name>A0A2W2AWY3_9BACT</name>
<keyword evidence="2 9" id="KW-0285">Flavoprotein</keyword>
<dbReference type="GO" id="GO:0019805">
    <property type="term" value="P:quinolinate biosynthetic process"/>
    <property type="evidence" value="ECO:0007669"/>
    <property type="project" value="UniProtKB-UniRule"/>
</dbReference>
<keyword evidence="6 9" id="KW-0560">Oxidoreductase</keyword>
<dbReference type="GO" id="GO:0004502">
    <property type="term" value="F:kynurenine 3-monooxygenase activity"/>
    <property type="evidence" value="ECO:0007669"/>
    <property type="project" value="UniProtKB-UniRule"/>
</dbReference>
<evidence type="ECO:0000313" key="12">
    <source>
        <dbReference type="Proteomes" id="UP000248745"/>
    </source>
</evidence>
<evidence type="ECO:0000256" key="3">
    <source>
        <dbReference type="ARBA" id="ARBA00022642"/>
    </source>
</evidence>
<dbReference type="InterPro" id="IPR002938">
    <property type="entry name" value="FAD-bd"/>
</dbReference>
<dbReference type="UniPathway" id="UPA00253">
    <property type="reaction ID" value="UER00328"/>
</dbReference>
<evidence type="ECO:0000256" key="4">
    <source>
        <dbReference type="ARBA" id="ARBA00022827"/>
    </source>
</evidence>
<dbReference type="GO" id="GO:0043420">
    <property type="term" value="P:anthranilate metabolic process"/>
    <property type="evidence" value="ECO:0007669"/>
    <property type="project" value="UniProtKB-UniRule"/>
</dbReference>
<dbReference type="PANTHER" id="PTHR46028:SF2">
    <property type="entry name" value="KYNURENINE 3-MONOOXYGENASE"/>
    <property type="match status" value="1"/>
</dbReference>
<sequence length="459" mass="51913">MPRSVTILGAGLVGSLLAIILRKKGYNVTIYERRPDMRKENIGAGRSINLAMSTRGWHALELAGLKEEMEKIAIPMNGRYLHQADGTAAFQQYGKNNEAIYSVSRGELNKKLMTLAEENGATIVFNQRCLKVDVPTNTVHLQDENGKEQTVVADLLFGADGAFSGLRASYTHMDRVNAAHHYIEHGYKELNIPAAKDGGFQMEKHALHIWPRKNFMLIALPNIDGSFTCTLFFPFEGNPSFQSLKTEAEVKAFFEKEFPDAIGMMPTFIEDFMNNPTSSLITTHISPWHYQDKSALIGDAAHAIVPFYGQGMNAGFEDCSVLSALLDEYGDDWKTILDVYEKKRKPNGDAVAQLALQNFIEMRDKVAEPAFLERKKIEKELGKRYPNHFISVYEMVSFSHTPYHTALSCIQAQDKLLARIMQEGDFFHNIQEQEFDLKLDQWINDYHRSVQQLDFGNNA</sequence>
<evidence type="ECO:0000256" key="2">
    <source>
        <dbReference type="ARBA" id="ARBA00022630"/>
    </source>
</evidence>
<comment type="cofactor">
    <cofactor evidence="1 9">
        <name>FAD</name>
        <dbReference type="ChEBI" id="CHEBI:57692"/>
    </cofactor>
</comment>
<dbReference type="PANTHER" id="PTHR46028">
    <property type="entry name" value="KYNURENINE 3-MONOOXYGENASE"/>
    <property type="match status" value="1"/>
</dbReference>
<evidence type="ECO:0000256" key="6">
    <source>
        <dbReference type="ARBA" id="ARBA00023002"/>
    </source>
</evidence>
<feature type="domain" description="FAD-binding" evidence="10">
    <location>
        <begin position="4"/>
        <end position="353"/>
    </location>
</feature>
<keyword evidence="12" id="KW-1185">Reference proteome</keyword>